<dbReference type="CDD" id="cd03801">
    <property type="entry name" value="GT4_PimA-like"/>
    <property type="match status" value="1"/>
</dbReference>
<organism evidence="2 3">
    <name type="scientific">Shewanella gaetbuli</name>
    <dbReference type="NCBI Taxonomy" id="220752"/>
    <lineage>
        <taxon>Bacteria</taxon>
        <taxon>Pseudomonadati</taxon>
        <taxon>Pseudomonadota</taxon>
        <taxon>Gammaproteobacteria</taxon>
        <taxon>Alteromonadales</taxon>
        <taxon>Shewanellaceae</taxon>
        <taxon>Shewanella</taxon>
    </lineage>
</organism>
<proteinExistence type="predicted"/>
<dbReference type="InterPro" id="IPR050194">
    <property type="entry name" value="Glycosyltransferase_grp1"/>
</dbReference>
<dbReference type="SUPFAM" id="SSF53756">
    <property type="entry name" value="UDP-Glycosyltransferase/glycogen phosphorylase"/>
    <property type="match status" value="1"/>
</dbReference>
<protein>
    <submittedName>
        <fullName evidence="2">Glycosyltransferase family 4 protein</fullName>
    </submittedName>
</protein>
<dbReference type="PANTHER" id="PTHR45947">
    <property type="entry name" value="SULFOQUINOVOSYL TRANSFERASE SQD2"/>
    <property type="match status" value="1"/>
</dbReference>
<gene>
    <name evidence="2" type="ORF">L2672_02440</name>
</gene>
<dbReference type="RefSeq" id="WP_248994231.1">
    <property type="nucleotide sequence ID" value="NZ_JAKIKP010000001.1"/>
</dbReference>
<name>A0A9X1ZSX8_9GAMM</name>
<sequence>MCSDEFPPEIGGSGSVAFTLLNSGCLKYNDIDLLTKNRKSVVNGVGKTYLYPKAFLSKTICCLFFFIALVKYDYILINDRRFHLLSCFLPQIALRKIIYIFHGQELETFYFNNSFFMRILNVKNRYSRNIRLSSANVFVSKFIKDKISKHIAVSKNIVVINPSISPFIWSNRKINGQNLSYKTDIVFCSVCRLVEEKGLFTMLDSFRDLVSHYPERNFTWKIAGDGPDLKKFSSKVKDYGLEDSVITMGSLSKLKLSNFYCSSDIFWLLSHFEESFGLVFIEAASFGLYTVGYKGDGVSEATFEDNRTLFSRGSIPSAIQLNDVIYSSMNSSKTDLNNFLCQFSPETFKDNLDTFIHELVN</sequence>
<dbReference type="GO" id="GO:0016757">
    <property type="term" value="F:glycosyltransferase activity"/>
    <property type="evidence" value="ECO:0007669"/>
    <property type="project" value="InterPro"/>
</dbReference>
<dbReference type="Proteomes" id="UP001139333">
    <property type="component" value="Unassembled WGS sequence"/>
</dbReference>
<comment type="caution">
    <text evidence="2">The sequence shown here is derived from an EMBL/GenBank/DDBJ whole genome shotgun (WGS) entry which is preliminary data.</text>
</comment>
<accession>A0A9X1ZSX8</accession>
<evidence type="ECO:0000313" key="2">
    <source>
        <dbReference type="EMBL" id="MCL1141561.1"/>
    </source>
</evidence>
<dbReference type="PANTHER" id="PTHR45947:SF3">
    <property type="entry name" value="SULFOQUINOVOSYL TRANSFERASE SQD2"/>
    <property type="match status" value="1"/>
</dbReference>
<dbReference type="EMBL" id="JAKIKP010000001">
    <property type="protein sequence ID" value="MCL1141561.1"/>
    <property type="molecule type" value="Genomic_DNA"/>
</dbReference>
<reference evidence="2" key="1">
    <citation type="submission" date="2022-01" db="EMBL/GenBank/DDBJ databases">
        <title>Whole genome-based taxonomy of the Shewanellaceae.</title>
        <authorList>
            <person name="Martin-Rodriguez A.J."/>
        </authorList>
    </citation>
    <scope>NUCLEOTIDE SEQUENCE</scope>
    <source>
        <strain evidence="2">DSM 16422</strain>
    </source>
</reference>
<dbReference type="Pfam" id="PF00534">
    <property type="entry name" value="Glycos_transf_1"/>
    <property type="match status" value="1"/>
</dbReference>
<evidence type="ECO:0000259" key="1">
    <source>
        <dbReference type="Pfam" id="PF00534"/>
    </source>
</evidence>
<dbReference type="AlphaFoldDB" id="A0A9X1ZSX8"/>
<feature type="domain" description="Glycosyl transferase family 1" evidence="1">
    <location>
        <begin position="173"/>
        <end position="301"/>
    </location>
</feature>
<evidence type="ECO:0000313" key="3">
    <source>
        <dbReference type="Proteomes" id="UP001139333"/>
    </source>
</evidence>
<dbReference type="Gene3D" id="3.40.50.2000">
    <property type="entry name" value="Glycogen Phosphorylase B"/>
    <property type="match status" value="2"/>
</dbReference>
<keyword evidence="3" id="KW-1185">Reference proteome</keyword>
<dbReference type="InterPro" id="IPR001296">
    <property type="entry name" value="Glyco_trans_1"/>
</dbReference>